<organism evidence="1 2">
    <name type="scientific">Irpex rosettiformis</name>
    <dbReference type="NCBI Taxonomy" id="378272"/>
    <lineage>
        <taxon>Eukaryota</taxon>
        <taxon>Fungi</taxon>
        <taxon>Dikarya</taxon>
        <taxon>Basidiomycota</taxon>
        <taxon>Agaricomycotina</taxon>
        <taxon>Agaricomycetes</taxon>
        <taxon>Polyporales</taxon>
        <taxon>Irpicaceae</taxon>
        <taxon>Irpex</taxon>
    </lineage>
</organism>
<sequence length="291" mass="31873">MSSDADAFRTALRSSKNIIAIAGAGLSAASGIPTFRSANGLWRNHDPVQLATPQAFDKNPSLVWQFYNTRRTTALNASPNAAHMALAMLCCPDMLQVLAPSQANFTLITQNIDGLSTRALKDVLAKRDGERQDSQPSMIYEMHGRLFDIICTTCSHIETNYDPSLCPALSETQQNCSNDKNTCADIPLELLPRCAKCGGLLRPGVVWFDEKPRHLTQIWSLVDKADMCLVIGTSNTVQPAAGFACEVKDHGGTVAVFNVEWNPDPEFDLNPDFLFLGPCEETLPKVLFNID</sequence>
<accession>A0ACB8ULR2</accession>
<evidence type="ECO:0000313" key="2">
    <source>
        <dbReference type="Proteomes" id="UP001055072"/>
    </source>
</evidence>
<comment type="caution">
    <text evidence="1">The sequence shown here is derived from an EMBL/GenBank/DDBJ whole genome shotgun (WGS) entry which is preliminary data.</text>
</comment>
<dbReference type="EMBL" id="MU274900">
    <property type="protein sequence ID" value="KAI0095213.1"/>
    <property type="molecule type" value="Genomic_DNA"/>
</dbReference>
<name>A0ACB8ULR2_9APHY</name>
<proteinExistence type="predicted"/>
<evidence type="ECO:0000313" key="1">
    <source>
        <dbReference type="EMBL" id="KAI0095213.1"/>
    </source>
</evidence>
<reference evidence="1" key="1">
    <citation type="journal article" date="2021" name="Environ. Microbiol.">
        <title>Gene family expansions and transcriptome signatures uncover fungal adaptations to wood decay.</title>
        <authorList>
            <person name="Hage H."/>
            <person name="Miyauchi S."/>
            <person name="Viragh M."/>
            <person name="Drula E."/>
            <person name="Min B."/>
            <person name="Chaduli D."/>
            <person name="Navarro D."/>
            <person name="Favel A."/>
            <person name="Norest M."/>
            <person name="Lesage-Meessen L."/>
            <person name="Balint B."/>
            <person name="Merenyi Z."/>
            <person name="de Eugenio L."/>
            <person name="Morin E."/>
            <person name="Martinez A.T."/>
            <person name="Baldrian P."/>
            <person name="Stursova M."/>
            <person name="Martinez M.J."/>
            <person name="Novotny C."/>
            <person name="Magnuson J.K."/>
            <person name="Spatafora J.W."/>
            <person name="Maurice S."/>
            <person name="Pangilinan J."/>
            <person name="Andreopoulos W."/>
            <person name="LaButti K."/>
            <person name="Hundley H."/>
            <person name="Na H."/>
            <person name="Kuo A."/>
            <person name="Barry K."/>
            <person name="Lipzen A."/>
            <person name="Henrissat B."/>
            <person name="Riley R."/>
            <person name="Ahrendt S."/>
            <person name="Nagy L.G."/>
            <person name="Grigoriev I.V."/>
            <person name="Martin F."/>
            <person name="Rosso M.N."/>
        </authorList>
    </citation>
    <scope>NUCLEOTIDE SEQUENCE</scope>
    <source>
        <strain evidence="1">CBS 384.51</strain>
    </source>
</reference>
<protein>
    <submittedName>
        <fullName evidence="1">DHS-like NAD/FAD-binding domain-containing protein</fullName>
    </submittedName>
</protein>
<gene>
    <name evidence="1" type="ORF">BDY19DRAFT_1039120</name>
</gene>
<keyword evidence="2" id="KW-1185">Reference proteome</keyword>
<dbReference type="Proteomes" id="UP001055072">
    <property type="component" value="Unassembled WGS sequence"/>
</dbReference>